<evidence type="ECO:0000256" key="1">
    <source>
        <dbReference type="ARBA" id="ARBA00003159"/>
    </source>
</evidence>
<dbReference type="InterPro" id="IPR010065">
    <property type="entry name" value="AA_ABC_transptr_permease_3TM"/>
</dbReference>
<dbReference type="InterPro" id="IPR000515">
    <property type="entry name" value="MetI-like"/>
</dbReference>
<keyword evidence="8 10" id="KW-1133">Transmembrane helix</keyword>
<proteinExistence type="inferred from homology"/>
<dbReference type="EMBL" id="NEVP01000011">
    <property type="protein sequence ID" value="OZI47035.1"/>
    <property type="molecule type" value="Genomic_DNA"/>
</dbReference>
<evidence type="ECO:0000256" key="9">
    <source>
        <dbReference type="ARBA" id="ARBA00023136"/>
    </source>
</evidence>
<organism evidence="12 13">
    <name type="scientific">Bordetella genomosp. 5</name>
    <dbReference type="NCBI Taxonomy" id="1395608"/>
    <lineage>
        <taxon>Bacteria</taxon>
        <taxon>Pseudomonadati</taxon>
        <taxon>Pseudomonadota</taxon>
        <taxon>Betaproteobacteria</taxon>
        <taxon>Burkholderiales</taxon>
        <taxon>Alcaligenaceae</taxon>
        <taxon>Bordetella</taxon>
    </lineage>
</organism>
<dbReference type="Gene3D" id="1.10.3720.10">
    <property type="entry name" value="MetI-like"/>
    <property type="match status" value="1"/>
</dbReference>
<dbReference type="Proteomes" id="UP000216913">
    <property type="component" value="Unassembled WGS sequence"/>
</dbReference>
<dbReference type="Pfam" id="PF00528">
    <property type="entry name" value="BPD_transp_1"/>
    <property type="match status" value="1"/>
</dbReference>
<dbReference type="CDD" id="cd06261">
    <property type="entry name" value="TM_PBP2"/>
    <property type="match status" value="1"/>
</dbReference>
<feature type="transmembrane region" description="Helical" evidence="10">
    <location>
        <begin position="197"/>
        <end position="214"/>
    </location>
</feature>
<evidence type="ECO:0000256" key="7">
    <source>
        <dbReference type="ARBA" id="ARBA00022970"/>
    </source>
</evidence>
<name>A0A261TCB8_9BORD</name>
<dbReference type="InterPro" id="IPR043429">
    <property type="entry name" value="ArtM/GltK/GlnP/TcyL/YhdX-like"/>
</dbReference>
<protein>
    <submittedName>
        <fullName evidence="12">Amino acid ABC transporter permease</fullName>
    </submittedName>
</protein>
<feature type="transmembrane region" description="Helical" evidence="10">
    <location>
        <begin position="28"/>
        <end position="48"/>
    </location>
</feature>
<comment type="similarity">
    <text evidence="3">Belongs to the binding-protein-dependent transport system permease family. HisMQ subfamily.</text>
</comment>
<evidence type="ECO:0000259" key="11">
    <source>
        <dbReference type="PROSITE" id="PS50928"/>
    </source>
</evidence>
<evidence type="ECO:0000256" key="8">
    <source>
        <dbReference type="ARBA" id="ARBA00022989"/>
    </source>
</evidence>
<feature type="domain" description="ABC transmembrane type-1" evidence="11">
    <location>
        <begin position="24"/>
        <end position="218"/>
    </location>
</feature>
<dbReference type="PANTHER" id="PTHR30614:SF20">
    <property type="entry name" value="GLUTAMINE TRANSPORT SYSTEM PERMEASE PROTEIN GLNP"/>
    <property type="match status" value="1"/>
</dbReference>
<dbReference type="PROSITE" id="PS50928">
    <property type="entry name" value="ABC_TM1"/>
    <property type="match status" value="1"/>
</dbReference>
<feature type="transmembrane region" description="Helical" evidence="10">
    <location>
        <begin position="168"/>
        <end position="185"/>
    </location>
</feature>
<keyword evidence="6 10" id="KW-0812">Transmembrane</keyword>
<dbReference type="GO" id="GO:0022857">
    <property type="term" value="F:transmembrane transporter activity"/>
    <property type="evidence" value="ECO:0007669"/>
    <property type="project" value="InterPro"/>
</dbReference>
<dbReference type="SUPFAM" id="SSF161098">
    <property type="entry name" value="MetI-like"/>
    <property type="match status" value="1"/>
</dbReference>
<keyword evidence="5" id="KW-1003">Cell membrane</keyword>
<dbReference type="NCBIfam" id="TIGR01726">
    <property type="entry name" value="HEQRo_perm_3TM"/>
    <property type="match status" value="1"/>
</dbReference>
<dbReference type="PANTHER" id="PTHR30614">
    <property type="entry name" value="MEMBRANE COMPONENT OF AMINO ACID ABC TRANSPORTER"/>
    <property type="match status" value="1"/>
</dbReference>
<evidence type="ECO:0000256" key="6">
    <source>
        <dbReference type="ARBA" id="ARBA00022692"/>
    </source>
</evidence>
<dbReference type="InterPro" id="IPR035906">
    <property type="entry name" value="MetI-like_sf"/>
</dbReference>
<evidence type="ECO:0000256" key="3">
    <source>
        <dbReference type="ARBA" id="ARBA00010072"/>
    </source>
</evidence>
<evidence type="ECO:0000256" key="5">
    <source>
        <dbReference type="ARBA" id="ARBA00022475"/>
    </source>
</evidence>
<gene>
    <name evidence="12" type="ORF">CAL25_18545</name>
</gene>
<keyword evidence="13" id="KW-1185">Reference proteome</keyword>
<comment type="caution">
    <text evidence="12">The sequence shown here is derived from an EMBL/GenBank/DDBJ whole genome shotgun (WGS) entry which is preliminary data.</text>
</comment>
<evidence type="ECO:0000256" key="4">
    <source>
        <dbReference type="ARBA" id="ARBA00022448"/>
    </source>
</evidence>
<accession>A0A261TCB8</accession>
<evidence type="ECO:0000256" key="2">
    <source>
        <dbReference type="ARBA" id="ARBA00004429"/>
    </source>
</evidence>
<keyword evidence="4 10" id="KW-0813">Transport</keyword>
<sequence>MNWLLDYYNWRIVVQYTDPFLRGLGNTLIAAGASLVLAVMLGVPLALARMSSRALFWRPVAGYVQFVRATPLLVQIYLVYYALPEIIPASKGWSEMWFGIVALTLHHGAYVSEIVRSGIESVPRGQIEGGKAVGMSYLQRLRYIVLPQAFVNTLPPLIGQAAVLIKDTSLLSLIAVFELVAAGVLMNSERVVPSESFLTIAAGYLVIYAVMLMLSKGVRIWLAGPAWNAR</sequence>
<keyword evidence="9 10" id="KW-0472">Membrane</keyword>
<dbReference type="OrthoDB" id="7026155at2"/>
<comment type="subcellular location">
    <subcellularLocation>
        <location evidence="2">Cell inner membrane</location>
        <topology evidence="2">Multi-pass membrane protein</topology>
    </subcellularLocation>
    <subcellularLocation>
        <location evidence="10">Cell membrane</location>
        <topology evidence="10">Multi-pass membrane protein</topology>
    </subcellularLocation>
</comment>
<evidence type="ECO:0000313" key="12">
    <source>
        <dbReference type="EMBL" id="OZI47035.1"/>
    </source>
</evidence>
<evidence type="ECO:0000256" key="10">
    <source>
        <dbReference type="RuleBase" id="RU363032"/>
    </source>
</evidence>
<reference evidence="12 13" key="1">
    <citation type="submission" date="2017-05" db="EMBL/GenBank/DDBJ databases">
        <title>Complete and WGS of Bordetella genogroups.</title>
        <authorList>
            <person name="Spilker T."/>
            <person name="LiPuma J."/>
        </authorList>
    </citation>
    <scope>NUCLEOTIDE SEQUENCE [LARGE SCALE GENOMIC DNA]</scope>
    <source>
        <strain evidence="12 13">AU10456</strain>
    </source>
</reference>
<comment type="function">
    <text evidence="1">Part of the binding-protein-dependent transport system for glutamine; probably responsible for the translocation of the substrate across the membrane.</text>
</comment>
<evidence type="ECO:0000313" key="13">
    <source>
        <dbReference type="Proteomes" id="UP000216913"/>
    </source>
</evidence>
<dbReference type="GO" id="GO:0043190">
    <property type="term" value="C:ATP-binding cassette (ABC) transporter complex"/>
    <property type="evidence" value="ECO:0007669"/>
    <property type="project" value="InterPro"/>
</dbReference>
<dbReference type="AlphaFoldDB" id="A0A261TCB8"/>
<dbReference type="GO" id="GO:0006865">
    <property type="term" value="P:amino acid transport"/>
    <property type="evidence" value="ECO:0007669"/>
    <property type="project" value="UniProtKB-KW"/>
</dbReference>
<keyword evidence="7" id="KW-0029">Amino-acid transport</keyword>